<evidence type="ECO:0000256" key="11">
    <source>
        <dbReference type="ARBA" id="ARBA00066687"/>
    </source>
</evidence>
<dbReference type="NCBIfam" id="NF000942">
    <property type="entry name" value="PRK00094.1-4"/>
    <property type="match status" value="1"/>
</dbReference>
<protein>
    <recommendedName>
        <fullName evidence="12 14">Glycerol-3-phosphate dehydrogenase [NAD(P)+]</fullName>
        <ecNumber evidence="11 14">1.1.1.94</ecNumber>
    </recommendedName>
    <alternativeName>
        <fullName evidence="14">NAD(P)(+)-dependent glycerol-3-phosphate dehydrogenase</fullName>
    </alternativeName>
    <alternativeName>
        <fullName evidence="13 14">NAD(P)H-dependent dihydroxyacetone-phosphate reductase</fullName>
    </alternativeName>
</protein>
<dbReference type="InterPro" id="IPR006109">
    <property type="entry name" value="G3P_DH_NAD-dep_C"/>
</dbReference>
<proteinExistence type="inferred from homology"/>
<reference evidence="21 22" key="1">
    <citation type="journal article" date="2015" name="Genome Announc.">
        <title>Expanding the biotechnology potential of lactobacilli through comparative genomics of 213 strains and associated genera.</title>
        <authorList>
            <person name="Sun Z."/>
            <person name="Harris H.M."/>
            <person name="McCann A."/>
            <person name="Guo C."/>
            <person name="Argimon S."/>
            <person name="Zhang W."/>
            <person name="Yang X."/>
            <person name="Jeffery I.B."/>
            <person name="Cooney J.C."/>
            <person name="Kagawa T.F."/>
            <person name="Liu W."/>
            <person name="Song Y."/>
            <person name="Salvetti E."/>
            <person name="Wrobel A."/>
            <person name="Rasinkangas P."/>
            <person name="Parkhill J."/>
            <person name="Rea M.C."/>
            <person name="O'Sullivan O."/>
            <person name="Ritari J."/>
            <person name="Douillard F.P."/>
            <person name="Paul Ross R."/>
            <person name="Yang R."/>
            <person name="Briner A.E."/>
            <person name="Felis G.E."/>
            <person name="de Vos W.M."/>
            <person name="Barrangou R."/>
            <person name="Klaenhammer T.R."/>
            <person name="Caufield P.W."/>
            <person name="Cui Y."/>
            <person name="Zhang H."/>
            <person name="O'Toole P.W."/>
        </authorList>
    </citation>
    <scope>NUCLEOTIDE SEQUENCE [LARGE SCALE GENOMIC DNA]</scope>
    <source>
        <strain evidence="21 22">DSM 19972</strain>
    </source>
</reference>
<feature type="binding site" evidence="14">
    <location>
        <position position="146"/>
    </location>
    <ligand>
        <name>sn-glycerol 3-phosphate</name>
        <dbReference type="ChEBI" id="CHEBI:57597"/>
    </ligand>
</feature>
<feature type="binding site" evidence="14">
    <location>
        <position position="263"/>
    </location>
    <ligand>
        <name>sn-glycerol 3-phosphate</name>
        <dbReference type="ChEBI" id="CHEBI:57597"/>
    </ligand>
</feature>
<dbReference type="GO" id="GO:0005975">
    <property type="term" value="P:carbohydrate metabolic process"/>
    <property type="evidence" value="ECO:0007669"/>
    <property type="project" value="InterPro"/>
</dbReference>
<comment type="similarity">
    <text evidence="1 14 18">Belongs to the NAD-dependent glycerol-3-phosphate dehydrogenase family.</text>
</comment>
<feature type="binding site" evidence="16">
    <location>
        <begin position="263"/>
        <end position="264"/>
    </location>
    <ligand>
        <name>substrate</name>
    </ligand>
</feature>
<keyword evidence="5 14" id="KW-0560">Oxidoreductase</keyword>
<dbReference type="Proteomes" id="UP000051686">
    <property type="component" value="Unassembled WGS sequence"/>
</dbReference>
<dbReference type="NCBIfam" id="NF000940">
    <property type="entry name" value="PRK00094.1-2"/>
    <property type="match status" value="1"/>
</dbReference>
<keyword evidence="4 14" id="KW-0521">NADP</keyword>
<dbReference type="EMBL" id="AZEH01000039">
    <property type="protein sequence ID" value="KRL04832.1"/>
    <property type="molecule type" value="Genomic_DNA"/>
</dbReference>
<evidence type="ECO:0000256" key="12">
    <source>
        <dbReference type="ARBA" id="ARBA00069372"/>
    </source>
</evidence>
<organism evidence="21 22">
    <name type="scientific">Liquorilactobacillus oeni DSM 19972</name>
    <dbReference type="NCBI Taxonomy" id="1423777"/>
    <lineage>
        <taxon>Bacteria</taxon>
        <taxon>Bacillati</taxon>
        <taxon>Bacillota</taxon>
        <taxon>Bacilli</taxon>
        <taxon>Lactobacillales</taxon>
        <taxon>Lactobacillaceae</taxon>
        <taxon>Liquorilactobacillus</taxon>
    </lineage>
</organism>
<evidence type="ECO:0000259" key="20">
    <source>
        <dbReference type="Pfam" id="PF07479"/>
    </source>
</evidence>
<feature type="binding site" evidence="14">
    <location>
        <position position="15"/>
    </location>
    <ligand>
        <name>NADPH</name>
        <dbReference type="ChEBI" id="CHEBI:57783"/>
    </ligand>
</feature>
<evidence type="ECO:0000256" key="10">
    <source>
        <dbReference type="ARBA" id="ARBA00052716"/>
    </source>
</evidence>
<feature type="binding site" evidence="17">
    <location>
        <begin position="12"/>
        <end position="17"/>
    </location>
    <ligand>
        <name>NAD(+)</name>
        <dbReference type="ChEBI" id="CHEBI:57540"/>
    </ligand>
</feature>
<feature type="binding site" evidence="14">
    <location>
        <position position="113"/>
    </location>
    <ligand>
        <name>NADPH</name>
        <dbReference type="ChEBI" id="CHEBI:57783"/>
    </ligand>
</feature>
<comment type="catalytic activity">
    <reaction evidence="14">
        <text>sn-glycerol 3-phosphate + NAD(+) = dihydroxyacetone phosphate + NADH + H(+)</text>
        <dbReference type="Rhea" id="RHEA:11092"/>
        <dbReference type="ChEBI" id="CHEBI:15378"/>
        <dbReference type="ChEBI" id="CHEBI:57540"/>
        <dbReference type="ChEBI" id="CHEBI:57597"/>
        <dbReference type="ChEBI" id="CHEBI:57642"/>
        <dbReference type="ChEBI" id="CHEBI:57945"/>
        <dbReference type="EC" id="1.1.1.94"/>
    </reaction>
</comment>
<dbReference type="InterPro" id="IPR013328">
    <property type="entry name" value="6PGD_dom2"/>
</dbReference>
<dbReference type="GO" id="GO:0141153">
    <property type="term" value="F:glycerol-3-phosphate dehydrogenase (NADP+) activity"/>
    <property type="evidence" value="ECO:0007669"/>
    <property type="project" value="RHEA"/>
</dbReference>
<dbReference type="NCBIfam" id="NF000941">
    <property type="entry name" value="PRK00094.1-3"/>
    <property type="match status" value="1"/>
</dbReference>
<evidence type="ECO:0000256" key="2">
    <source>
        <dbReference type="ARBA" id="ARBA00022516"/>
    </source>
</evidence>
<dbReference type="PATRIC" id="fig|1423777.3.peg.2026"/>
<dbReference type="FunFam" id="3.40.50.720:FF:000019">
    <property type="entry name" value="Glycerol-3-phosphate dehydrogenase [NAD(P)+]"/>
    <property type="match status" value="1"/>
</dbReference>
<dbReference type="FunFam" id="1.10.1040.10:FF:000001">
    <property type="entry name" value="Glycerol-3-phosphate dehydrogenase [NAD(P)+]"/>
    <property type="match status" value="1"/>
</dbReference>
<feature type="binding site" evidence="14">
    <location>
        <position position="148"/>
    </location>
    <ligand>
        <name>NADPH</name>
        <dbReference type="ChEBI" id="CHEBI:57783"/>
    </ligand>
</feature>
<dbReference type="GO" id="GO:0005829">
    <property type="term" value="C:cytosol"/>
    <property type="evidence" value="ECO:0007669"/>
    <property type="project" value="TreeGrafter"/>
</dbReference>
<dbReference type="Pfam" id="PF07479">
    <property type="entry name" value="NAD_Gly3P_dh_C"/>
    <property type="match status" value="1"/>
</dbReference>
<feature type="binding site" evidence="14">
    <location>
        <position position="53"/>
    </location>
    <ligand>
        <name>NADPH</name>
        <dbReference type="ChEBI" id="CHEBI:57783"/>
    </ligand>
</feature>
<dbReference type="HAMAP" id="MF_00394">
    <property type="entry name" value="NAD_Glyc3P_dehydrog"/>
    <property type="match status" value="1"/>
</dbReference>
<evidence type="ECO:0000256" key="16">
    <source>
        <dbReference type="PIRSR" id="PIRSR000114-2"/>
    </source>
</evidence>
<evidence type="ECO:0000256" key="13">
    <source>
        <dbReference type="ARBA" id="ARBA00080511"/>
    </source>
</evidence>
<feature type="binding site" evidence="14">
    <location>
        <position position="262"/>
    </location>
    <ligand>
        <name>sn-glycerol 3-phosphate</name>
        <dbReference type="ChEBI" id="CHEBI:57597"/>
    </ligand>
</feature>
<dbReference type="GO" id="GO:0046167">
    <property type="term" value="P:glycerol-3-phosphate biosynthetic process"/>
    <property type="evidence" value="ECO:0007669"/>
    <property type="project" value="UniProtKB-UniRule"/>
</dbReference>
<feature type="binding site" evidence="14">
    <location>
        <position position="264"/>
    </location>
    <ligand>
        <name>sn-glycerol 3-phosphate</name>
        <dbReference type="ChEBI" id="CHEBI:57597"/>
    </ligand>
</feature>
<keyword evidence="9 14" id="KW-1208">Phospholipid metabolism</keyword>
<dbReference type="PANTHER" id="PTHR11728:SF1">
    <property type="entry name" value="GLYCEROL-3-PHOSPHATE DEHYDROGENASE [NAD(+)] 2, CHLOROPLASTIC"/>
    <property type="match status" value="1"/>
</dbReference>
<dbReference type="Pfam" id="PF01210">
    <property type="entry name" value="NAD_Gly3P_dh_N"/>
    <property type="match status" value="1"/>
</dbReference>
<dbReference type="STRING" id="1423777.FD46_GL001969"/>
<evidence type="ECO:0000256" key="1">
    <source>
        <dbReference type="ARBA" id="ARBA00011009"/>
    </source>
</evidence>
<feature type="domain" description="Glycerol-3-phosphate dehydrogenase NAD-dependent N-terminal" evidence="19">
    <location>
        <begin position="8"/>
        <end position="169"/>
    </location>
</feature>
<evidence type="ECO:0000256" key="5">
    <source>
        <dbReference type="ARBA" id="ARBA00023002"/>
    </source>
</evidence>
<dbReference type="PIRSF" id="PIRSF000114">
    <property type="entry name" value="Glycerol-3-P_dh"/>
    <property type="match status" value="1"/>
</dbReference>
<evidence type="ECO:0000256" key="6">
    <source>
        <dbReference type="ARBA" id="ARBA00023027"/>
    </source>
</evidence>
<feature type="binding site" evidence="14">
    <location>
        <position position="37"/>
    </location>
    <ligand>
        <name>NADPH</name>
        <dbReference type="ChEBI" id="CHEBI:57783"/>
    </ligand>
</feature>
<evidence type="ECO:0000256" key="7">
    <source>
        <dbReference type="ARBA" id="ARBA00023098"/>
    </source>
</evidence>
<dbReference type="UniPathway" id="UPA00940"/>
<comment type="caution">
    <text evidence="21">The sequence shown here is derived from an EMBL/GenBank/DDBJ whole genome shotgun (WGS) entry which is preliminary data.</text>
</comment>
<comment type="catalytic activity">
    <reaction evidence="10">
        <text>sn-glycerol 3-phosphate + NADP(+) = dihydroxyacetone phosphate + NADPH + H(+)</text>
        <dbReference type="Rhea" id="RHEA:11096"/>
        <dbReference type="ChEBI" id="CHEBI:15378"/>
        <dbReference type="ChEBI" id="CHEBI:57597"/>
        <dbReference type="ChEBI" id="CHEBI:57642"/>
        <dbReference type="ChEBI" id="CHEBI:57783"/>
        <dbReference type="ChEBI" id="CHEBI:58349"/>
        <dbReference type="EC" id="1.1.1.94"/>
    </reaction>
    <physiologicalReaction direction="right-to-left" evidence="10">
        <dbReference type="Rhea" id="RHEA:11098"/>
    </physiologicalReaction>
</comment>
<feature type="binding site" evidence="14">
    <location>
        <position position="144"/>
    </location>
    <ligand>
        <name>sn-glycerol 3-phosphate</name>
        <dbReference type="ChEBI" id="CHEBI:57597"/>
    </ligand>
</feature>
<dbReference type="SUPFAM" id="SSF51735">
    <property type="entry name" value="NAD(P)-binding Rossmann-fold domains"/>
    <property type="match status" value="1"/>
</dbReference>
<dbReference type="InterPro" id="IPR036291">
    <property type="entry name" value="NAD(P)-bd_dom_sf"/>
</dbReference>
<dbReference type="GO" id="GO:0008654">
    <property type="term" value="P:phospholipid biosynthetic process"/>
    <property type="evidence" value="ECO:0007669"/>
    <property type="project" value="UniProtKB-KW"/>
</dbReference>
<dbReference type="InterPro" id="IPR006168">
    <property type="entry name" value="G3P_DH_NAD-dep"/>
</dbReference>
<dbReference type="PROSITE" id="PS00957">
    <property type="entry name" value="NAD_G3PDH"/>
    <property type="match status" value="1"/>
</dbReference>
<dbReference type="InterPro" id="IPR011128">
    <property type="entry name" value="G3P_DH_NAD-dep_N"/>
</dbReference>
<comment type="pathway">
    <text evidence="14">Membrane lipid metabolism; glycerophospholipid metabolism.</text>
</comment>
<evidence type="ECO:0000256" key="18">
    <source>
        <dbReference type="RuleBase" id="RU000437"/>
    </source>
</evidence>
<keyword evidence="22" id="KW-1185">Reference proteome</keyword>
<feature type="domain" description="Glycerol-3-phosphate dehydrogenase NAD-dependent C-terminal" evidence="20">
    <location>
        <begin position="188"/>
        <end position="328"/>
    </location>
</feature>
<dbReference type="Gene3D" id="3.40.50.720">
    <property type="entry name" value="NAD(P)-binding Rossmann-like Domain"/>
    <property type="match status" value="1"/>
</dbReference>
<keyword evidence="3 14" id="KW-0547">Nucleotide-binding</keyword>
<dbReference type="PRINTS" id="PR00077">
    <property type="entry name" value="GPDHDRGNASE"/>
</dbReference>
<accession>A0A0R1M9I3</accession>
<dbReference type="InterPro" id="IPR008927">
    <property type="entry name" value="6-PGluconate_DH-like_C_sf"/>
</dbReference>
<evidence type="ECO:0000256" key="8">
    <source>
        <dbReference type="ARBA" id="ARBA00023209"/>
    </source>
</evidence>
<keyword evidence="6 14" id="KW-0520">NAD</keyword>
<gene>
    <name evidence="14" type="primary">gpsA</name>
    <name evidence="21" type="ORF">FD46_GL001969</name>
</gene>
<keyword evidence="7 14" id="KW-0443">Lipid metabolism</keyword>
<feature type="binding site" evidence="17">
    <location>
        <position position="263"/>
    </location>
    <ligand>
        <name>NAD(+)</name>
        <dbReference type="ChEBI" id="CHEBI:57540"/>
    </ligand>
</feature>
<feature type="binding site" evidence="14">
    <location>
        <position position="252"/>
    </location>
    <ligand>
        <name>sn-glycerol 3-phosphate</name>
        <dbReference type="ChEBI" id="CHEBI:57597"/>
    </ligand>
</feature>
<feature type="binding site" evidence="14">
    <location>
        <position position="113"/>
    </location>
    <ligand>
        <name>sn-glycerol 3-phosphate</name>
        <dbReference type="ChEBI" id="CHEBI:57597"/>
    </ligand>
</feature>
<dbReference type="GO" id="GO:0141152">
    <property type="term" value="F:glycerol-3-phosphate dehydrogenase (NAD+) activity"/>
    <property type="evidence" value="ECO:0007669"/>
    <property type="project" value="RHEA"/>
</dbReference>
<feature type="binding site" evidence="14">
    <location>
        <position position="263"/>
    </location>
    <ligand>
        <name>NADPH</name>
        <dbReference type="ChEBI" id="CHEBI:57783"/>
    </ligand>
</feature>
<feature type="binding site" evidence="14">
    <location>
        <position position="199"/>
    </location>
    <ligand>
        <name>sn-glycerol 3-phosphate</name>
        <dbReference type="ChEBI" id="CHEBI:57597"/>
    </ligand>
</feature>
<comment type="subcellular location">
    <subcellularLocation>
        <location evidence="14">Cytoplasm</location>
    </subcellularLocation>
</comment>
<dbReference type="GO" id="GO:0006650">
    <property type="term" value="P:glycerophospholipid metabolic process"/>
    <property type="evidence" value="ECO:0007669"/>
    <property type="project" value="UniProtKB-UniRule"/>
</dbReference>
<evidence type="ECO:0000259" key="19">
    <source>
        <dbReference type="Pfam" id="PF01210"/>
    </source>
</evidence>
<dbReference type="AlphaFoldDB" id="A0A0R1M9I3"/>
<sequence>MVAVCERIAVIGAGSWGSVLANTLVLNGLKVRIWSRRQEQVDELNNLHTNRHYLADFEYDSRLQATTELKKVIEGATVILLVVPTKAIRMVSRQIAALLAPNDKKTVIAHASKGLELGTHKRISEIIAEEIPEDRRNGIVALSGPSHAEEVACHDLTLVTAASENQEAAKHIQKIFMNEYFRVYTNSDIIGVELGAAFKNIIALGAGALHGLGYGDDAKAALITRGLAEIARLGVALGAEPLTFIGLTGVGDLIVTCTSVHSRNWRAGDQLGRGEDLKKVVANMGMVIEGINTTKAAYELAQQEKIEMPITEAIYDVIYKGRKIKDAILELMKREGRSEEETKN</sequence>
<dbReference type="GO" id="GO:0046168">
    <property type="term" value="P:glycerol-3-phosphate catabolic process"/>
    <property type="evidence" value="ECO:0007669"/>
    <property type="project" value="InterPro"/>
</dbReference>
<feature type="binding site" evidence="17">
    <location>
        <position position="148"/>
    </location>
    <ligand>
        <name>NAD(+)</name>
        <dbReference type="ChEBI" id="CHEBI:57540"/>
    </ligand>
</feature>
<evidence type="ECO:0000256" key="15">
    <source>
        <dbReference type="PIRSR" id="PIRSR000114-1"/>
    </source>
</evidence>
<evidence type="ECO:0000256" key="3">
    <source>
        <dbReference type="ARBA" id="ARBA00022741"/>
    </source>
</evidence>
<dbReference type="EC" id="1.1.1.94" evidence="11 14"/>
<evidence type="ECO:0000313" key="21">
    <source>
        <dbReference type="EMBL" id="KRL04832.1"/>
    </source>
</evidence>
<dbReference type="PANTHER" id="PTHR11728">
    <property type="entry name" value="GLYCEROL-3-PHOSPHATE DEHYDROGENASE"/>
    <property type="match status" value="1"/>
</dbReference>
<feature type="active site" description="Proton acceptor" evidence="14 15">
    <location>
        <position position="199"/>
    </location>
</feature>
<feature type="binding site" evidence="14">
    <location>
        <position position="289"/>
    </location>
    <ligand>
        <name>NADPH</name>
        <dbReference type="ChEBI" id="CHEBI:57783"/>
    </ligand>
</feature>
<dbReference type="Gene3D" id="1.10.1040.10">
    <property type="entry name" value="N-(1-d-carboxylethyl)-l-norvaline Dehydrogenase, domain 2"/>
    <property type="match status" value="1"/>
</dbReference>
<dbReference type="GO" id="GO:0051287">
    <property type="term" value="F:NAD binding"/>
    <property type="evidence" value="ECO:0007669"/>
    <property type="project" value="InterPro"/>
</dbReference>
<evidence type="ECO:0000256" key="4">
    <source>
        <dbReference type="ARBA" id="ARBA00022857"/>
    </source>
</evidence>
<dbReference type="SUPFAM" id="SSF48179">
    <property type="entry name" value="6-phosphogluconate dehydrogenase C-terminal domain-like"/>
    <property type="match status" value="1"/>
</dbReference>
<evidence type="ECO:0000256" key="9">
    <source>
        <dbReference type="ARBA" id="ARBA00023264"/>
    </source>
</evidence>
<evidence type="ECO:0000256" key="14">
    <source>
        <dbReference type="HAMAP-Rule" id="MF_00394"/>
    </source>
</evidence>
<keyword evidence="2 14" id="KW-0444">Lipid biosynthesis</keyword>
<evidence type="ECO:0000313" key="22">
    <source>
        <dbReference type="Proteomes" id="UP000051686"/>
    </source>
</evidence>
<feature type="binding site" evidence="14">
    <location>
        <position position="16"/>
    </location>
    <ligand>
        <name>NADPH</name>
        <dbReference type="ChEBI" id="CHEBI:57783"/>
    </ligand>
</feature>
<keyword evidence="14" id="KW-0963">Cytoplasm</keyword>
<feature type="binding site" evidence="14">
    <location>
        <position position="287"/>
    </location>
    <ligand>
        <name>NADPH</name>
        <dbReference type="ChEBI" id="CHEBI:57783"/>
    </ligand>
</feature>
<name>A0A0R1M9I3_9LACO</name>
<feature type="binding site" evidence="14">
    <location>
        <position position="36"/>
    </location>
    <ligand>
        <name>NADPH</name>
        <dbReference type="ChEBI" id="CHEBI:57783"/>
    </ligand>
</feature>
<evidence type="ECO:0000256" key="17">
    <source>
        <dbReference type="PIRSR" id="PIRSR000114-3"/>
    </source>
</evidence>
<comment type="function">
    <text evidence="14">Catalyzes the reduction of the glycolytic intermediate dihydroxyacetone phosphate (DHAP) to sn-glycerol 3-phosphate (G3P), the key precursor for phospholipid synthesis.</text>
</comment>
<keyword evidence="8 14" id="KW-0594">Phospholipid biosynthesis</keyword>
<feature type="binding site" evidence="16">
    <location>
        <position position="113"/>
    </location>
    <ligand>
        <name>substrate</name>
    </ligand>
</feature>